<dbReference type="EMBL" id="CM007649">
    <property type="protein sequence ID" value="ONM41018.1"/>
    <property type="molecule type" value="Genomic_DNA"/>
</dbReference>
<feature type="compositionally biased region" description="Pro residues" evidence="1">
    <location>
        <begin position="253"/>
        <end position="266"/>
    </location>
</feature>
<evidence type="ECO:0000256" key="1">
    <source>
        <dbReference type="SAM" id="MobiDB-lite"/>
    </source>
</evidence>
<reference evidence="2" key="1">
    <citation type="submission" date="2015-12" db="EMBL/GenBank/DDBJ databases">
        <title>Update maize B73 reference genome by single molecule sequencing technologies.</title>
        <authorList>
            <consortium name="Maize Genome Sequencing Project"/>
            <person name="Ware D."/>
        </authorList>
    </citation>
    <scope>NUCLEOTIDE SEQUENCE [LARGE SCALE GENOMIC DNA]</scope>
    <source>
        <tissue evidence="2">Seedling</tissue>
    </source>
</reference>
<dbReference type="eggNOG" id="ENOG502RXK2">
    <property type="taxonomic scope" value="Eukaryota"/>
</dbReference>
<proteinExistence type="predicted"/>
<dbReference type="PaxDb" id="4577-GRMZM2G163574_P01"/>
<gene>
    <name evidence="2" type="ORF">ZEAMMB73_Zm00001d044383</name>
</gene>
<protein>
    <submittedName>
        <fullName evidence="2">Uncharacterized protein</fullName>
    </submittedName>
</protein>
<name>A0A1D6NLB7_MAIZE</name>
<dbReference type="AlphaFoldDB" id="A0A1D6NLB7"/>
<organism evidence="2">
    <name type="scientific">Zea mays</name>
    <name type="common">Maize</name>
    <dbReference type="NCBI Taxonomy" id="4577"/>
    <lineage>
        <taxon>Eukaryota</taxon>
        <taxon>Viridiplantae</taxon>
        <taxon>Streptophyta</taxon>
        <taxon>Embryophyta</taxon>
        <taxon>Tracheophyta</taxon>
        <taxon>Spermatophyta</taxon>
        <taxon>Magnoliopsida</taxon>
        <taxon>Liliopsida</taxon>
        <taxon>Poales</taxon>
        <taxon>Poaceae</taxon>
        <taxon>PACMAD clade</taxon>
        <taxon>Panicoideae</taxon>
        <taxon>Andropogonodae</taxon>
        <taxon>Andropogoneae</taxon>
        <taxon>Tripsacinae</taxon>
        <taxon>Zea</taxon>
    </lineage>
</organism>
<evidence type="ECO:0000313" key="2">
    <source>
        <dbReference type="EMBL" id="ONM41018.1"/>
    </source>
</evidence>
<feature type="region of interest" description="Disordered" evidence="1">
    <location>
        <begin position="243"/>
        <end position="273"/>
    </location>
</feature>
<sequence>MTTGEATPPYDCTLRLICGTHYKDVSDGLATRARAAGKDDAMPEHFPSALGLLPDTDSDRRCSSSPHRRLFKLFRSASVRCRALPAPRLALADVSFAVDVVTAGGDSTLSFLVAADKAAHIENSAGLFLFGVDLSGWNGAIGPGEWRVRWTAVRTAARRGEEPAALLMMDAKMPAQGRQEPSPSAAEVRRGSRRVWAQWRGWLCRPLGRLPPLCRAGIRFACPPHLCSTIPYAESVAESLYGNTTPLTRRPSSAPPSTPPSRPPLPLLRDPLRTPPVLPQARIHWGRLADPGPGRARRGQVPAGTRHGLRVQGTGLWLISSPVKHDLLDSSYLWRAQEYDRLGHTLALYELEHCERWASVTVLGVGEGEHGRRQGPGKKKMGGCPGMGSKSKSLFCGAFNLFSR</sequence>
<accession>A0A1D6NLB7</accession>
<dbReference type="InParanoid" id="A0A1D6NLB7"/>